<reference evidence="1" key="1">
    <citation type="submission" date="2024-06" db="EMBL/GenBank/DDBJ databases">
        <authorList>
            <person name="Fan A."/>
            <person name="Zhang F.Y."/>
            <person name="Zhang L."/>
        </authorList>
    </citation>
    <scope>NUCLEOTIDE SEQUENCE</scope>
    <source>
        <strain evidence="1">Y61</strain>
    </source>
</reference>
<dbReference type="Pfam" id="PF09670">
    <property type="entry name" value="Cas_Cas02710"/>
    <property type="match status" value="1"/>
</dbReference>
<name>A0AAU8IJD9_9BACL</name>
<dbReference type="InterPro" id="IPR011335">
    <property type="entry name" value="Restrct_endonuc-II-like"/>
</dbReference>
<accession>A0AAU8IJD9</accession>
<evidence type="ECO:0000313" key="1">
    <source>
        <dbReference type="EMBL" id="XCJ18082.1"/>
    </source>
</evidence>
<dbReference type="EMBL" id="CP159510">
    <property type="protein sequence ID" value="XCJ18082.1"/>
    <property type="molecule type" value="Genomic_DNA"/>
</dbReference>
<dbReference type="RefSeq" id="WP_353949162.1">
    <property type="nucleotide sequence ID" value="NZ_CP159510.1"/>
</dbReference>
<organism evidence="1">
    <name type="scientific">Sporolactobacillus sp. Y61</name>
    <dbReference type="NCBI Taxonomy" id="3160863"/>
    <lineage>
        <taxon>Bacteria</taxon>
        <taxon>Bacillati</taxon>
        <taxon>Bacillota</taxon>
        <taxon>Bacilli</taxon>
        <taxon>Bacillales</taxon>
        <taxon>Sporolactobacillaceae</taxon>
        <taxon>Sporolactobacillus</taxon>
    </lineage>
</organism>
<gene>
    <name evidence="1" type="ORF">ABNN70_06460</name>
</gene>
<dbReference type="AlphaFoldDB" id="A0AAU8IJD9"/>
<sequence>MKILILTIGGSDTPLVKSIESAHADHVYFVCSDGSNGQASSVSMVTGKGNVCGGNSRPNIMIQSGTNPEQTTILEVDPDEPADTFNVVLPVLKKHRNDQCIVDITGGTKSMAAGLYSAGAEFRDINFTIVTGYRSDLHPVTGTHSYATLLKKNVVFGKRRMIIVQSLIRKQDYESGIPLIENLFRTEGFGSDKASSSKLNQLYYFCKAFSAWDNFDYAESRELLESYIEMISSEQKKVIADYKSLAKRLAHAVDLFYDPSTRRKYRKGRQNMYLIIYDLIRNAKRKAAKGHFDDAVARLYRATEMYAQVTLMQFNIDTSDVDIARVAQLGADKPVIDELKRKASENGGKVQIPLQAAYQLLADLHHPIGNLWKPEKDKITDSLTIRNYSLLAHGIRHVSTDDYEKVSRIIIGFLQKCDDQNKELAKSKIKLENYMDLPNQIIL</sequence>
<dbReference type="Gene3D" id="3.40.50.10770">
    <property type="entry name" value="Hypothetical protein VC1899 like domain (Restriction endonuclease-like)"/>
    <property type="match status" value="1"/>
</dbReference>
<dbReference type="InterPro" id="IPR014082">
    <property type="entry name" value="CRISPR-assoc_prot_Cas02710"/>
</dbReference>
<proteinExistence type="predicted"/>
<dbReference type="SUPFAM" id="SSF52980">
    <property type="entry name" value="Restriction endonuclease-like"/>
    <property type="match status" value="1"/>
</dbReference>
<dbReference type="NCBIfam" id="TIGR02710">
    <property type="entry name" value="TIGR02710 family CRISPR-associated CARF protein"/>
    <property type="match status" value="1"/>
</dbReference>
<protein>
    <submittedName>
        <fullName evidence="1">TIGR02710 family CRISPR-associated CARF protein</fullName>
    </submittedName>
</protein>